<feature type="compositionally biased region" description="Low complexity" evidence="1">
    <location>
        <begin position="2897"/>
        <end position="2911"/>
    </location>
</feature>
<name>A0A1J1H0D5_PLARL</name>
<dbReference type="OrthoDB" id="377698at2759"/>
<evidence type="ECO:0000256" key="1">
    <source>
        <dbReference type="SAM" id="MobiDB-lite"/>
    </source>
</evidence>
<feature type="compositionally biased region" description="Basic and acidic residues" evidence="1">
    <location>
        <begin position="2869"/>
        <end position="2896"/>
    </location>
</feature>
<dbReference type="KEGG" id="prel:PRELSG_0108100"/>
<dbReference type="EMBL" id="LN835296">
    <property type="protein sequence ID" value="CRG98431.1"/>
    <property type="molecule type" value="Genomic_DNA"/>
</dbReference>
<dbReference type="RefSeq" id="XP_028531441.1">
    <property type="nucleotide sequence ID" value="XM_028678767.1"/>
</dbReference>
<protein>
    <submittedName>
        <fullName evidence="2">Uncharacterized protein</fullName>
    </submittedName>
</protein>
<evidence type="ECO:0000313" key="2">
    <source>
        <dbReference type="EMBL" id="CRG98431.1"/>
    </source>
</evidence>
<feature type="compositionally biased region" description="Polar residues" evidence="1">
    <location>
        <begin position="2929"/>
        <end position="2951"/>
    </location>
</feature>
<dbReference type="GeneID" id="39734331"/>
<dbReference type="VEuPathDB" id="PlasmoDB:PRELSG_0108100"/>
<dbReference type="OMA" id="NKWKNYC"/>
<sequence>MIDVNDIIKEIIYRSADECNFNNEELNFQSILKFFYDITNKYKVNKQLSDEILNKLLIICKNIIDDNSYKFGNNNIDENLSEVNINNSTDSQIYDKLSNYQNYDYLPTLHIEKNEKKKYNSTVKNTLLRKKENEDLNIYHSSKTNMNIFCLDKKEEKIKVYKRLHNNDSTITKLVVNEKSFLHKNNKNLLKIFLNGDIIYNVYNKIIKYNKYNDDRNVKKNKMKLYNKSNVFYTYCTLKKYMYGWLNYHKKQKTLEKNFLKFSKIYNKKLLSKYYDCWCYYNEKEIYLKSVYEKLLIKKKKIILEIFFNKWINKYRKKKKKHFIYFIHIFNEWKNYAKKRKKLKLIRSKIEQKRRKWYLNLWKNKFNKKKTKKKKHNEIKNVYNKNLLIKCYVHLILYYKKKKIEQNNYNVIYNKMKNKLCHKYFYLLVEIYKEEIYFKEYYNMYLERVKIYFLRKFFCILRDYMIKCKKLIKYFNILDKKEKKYMINNYFVRWKNIHKERVKTNELLKKCNEKKNSSILKKYFFYLKKYKDKTVNLKKKFLYLYEKKNKVEIQKIFKNWKNYYSINSAKYILLFNKYKYKLLINSFNFLRSYKNYRIKRKEQIYHMNKYFHNKLKKRVLIYWKCYISKYRKNILNYYNFCDKSNIFVFFILKLLHKYQIITRKYNCRTFFDFVNFSNINININSLIYIHKKYFTKKNISQNTNIFYENITYVYKSLNIIFSFIPVLFVVNISKLKFNLPYISFSIKMAIYKCVFDTWLSESKSIKNFKNELKKKLLKMYFISFFLLVQKKKKLSKIKCDYNFSKKLILKRKIFSTWHFLRIKYFSFRKNFQIYDRNNKQKKMKKILLGWKDVSKQSSLKKKRIVQFFKNLLMKKKKKCFDILHNNVNKSKEKKIKYKISNLYCMKKYKKKAFKALYIYAKNIVYYKTLNKISETFLKGMCIIKWKNITLHFLKEKEELSNRINYFNLKIQRKFFNILLIYVHSNQLKKKKFLQYKEIQSKIWLYKYFNEWKKYIKIKQNKNYFLRNIEILFNSKRKLNILSKWYTLFIINIKFKEVEKIISMKFYISYFSKLYLYNKKMKRIEFFLKNRLNVMICHMILKKWNCYIRIKKVKKEILEKKIFLIKEKYFEIWKIRYKKVRKRKIEEKKIYNDRQLKNLNILKNIFYKWKKKYLENKKIKIFVCVINNYLLNKIKFRTLLIIYKNNEYFSKLQLLLNNFLLDKSIKLKRNILHILKSNKNNRIKNKKSFLFYCNNLKKRIFTILRMYKEKRIIYKKNVQILKNKMKRKFFYSMINFYNFIKKVKINFYQIHINAEYKMKKNFFTNWYKFLVKRKKERKIIDMLKKRRENKIKEEIFLKIKKKINKKRRILNIFNKIDQLIKNKIYQYSIHKLQIYRKYVKIQEKLYLKLRKRLNKKTLGKCFEVMKIIIIKKKKREREHSMIKHFYENMIKRKYFKIILEICKEKMKKKNYIILIVNKNNIMYYLKRYFVIWNNYINKKKEYKIIDNLIKLKKKKRIFFLLLYLRIQNTYNKISVIYNIHTLFYSKLYKTLSFDQIIEYKNNCECIYKDDYKSLNRVYLHNNKNEISEGSNYIYAYNEKSIHNNSINALNILLNLKNFLILNKIYVHMDKNEDQLIIKKYYKKSNNFNYFLNMCYILRRNNINRLILCYILMYDFYDIYNFFIHFKKNFKILYNYIFNLLSVKTKKLLLNFFKKNTSLYFIKSVSVKDKEINRNFKMLLFIYYIFKSSLILNKNNKSGNYSNINYITNHIFINEEDSLKKKLKEKESWKKKKDNKIKNVISKKEITNKKIYRENNQVININNNDELYSLYENNSLDMCCMPCYSYSSSLSSTIINNKKNDDKKNLNILPIEMKNNFIKDSFKKNMIIFFKKIQNCILNNFRKNNLNINFSFLLRMNKDKLIQIYLFFKKLKKSMLMWKDYSVIKKERQKVDIIKINKIKDNIKKELLEKYFGVWILSFNQKVKEIKTKRKKVLRKHIHLIFIYWYKLIKVSNYDKTKFYELKEKSENRLKGIYFKKFIMFYKKKIKEKKSYEIILKHKNSKTKQCFFYVWLLLYQYEKKIFFLSKKINSRLLRMFFFRWQYLYEDKQTYINFCNVLEENFLKKIFNYVIHKFKYYQFIKRKKHSLQKKYFLIYYNIIKKNRIFNKLQIYIYSSLQYKKLSYIFFFWYGRYKKKSNCKKSYLEFLLKKKYYFFNKWISNFVENKKIYSKKREQLCKFFLKMYWGKWLTFYRYKKLKNKKNKNLLKFHYFKLRKRYQINLSVKAFIDKNNKKLENTIFTALKEYKNFKKNSKSAKEYCIKYSNKCILTKFYYIWSREYNKLQKIKNVMNHLIIINNKRNVKLIINYWLLYTKKKKNLRNIHDIIKYKNNKIIKIIFYMWKNLFYFMIRQKYRIKQKYFNTWIFNFKFVFFINKINIHFYNIYQNNIFYFYFILKKKNENYNLLRNGSFFFIKKQIKNFLDYKKKLLYKIFTTFNTYTKKNTTLRHLLEKYKVKVMNNNKKRYFLILLKYKNIKKKKDHLNNLCLKYIIERKFYMYKKYFFIIINLYFYKNHLKLCEETIEARGNKRILNIYLNKWINYNIYCKENLFLQNACDNFLAYRRKCEFIISLKQFYIENKWKNYCEYNSLIFYKKIQENTLMKLIRYWNNRARNYFEKKKKVVDLKKKYNFNLMKKYFFLLIFSINKIKIEKKNYDIVIFKKNKAIKQKFFNKLYDIAMKNLNHYDNIKKISDNYMRKQILKKHFYSLFHFLKKKKVLKNNFLQIKKINSINLIKRYFYIFIFKYVNNINHHKYYYYNKYLSIWKYYIIIKRNKNKNDKEETEDEDEDEEEEVIENYDEIDYSDEGFEENEDEKVEQDKQKKDIHDEKKGDLEKNMKEFKENRSLSSDDNISNDSSKSTLKNKYHSHKNDMKNVKENNVINGNEISINSYLDSSSETR</sequence>
<feature type="compositionally biased region" description="Acidic residues" evidence="1">
    <location>
        <begin position="2858"/>
        <end position="2868"/>
    </location>
</feature>
<proteinExistence type="predicted"/>
<gene>
    <name evidence="2" type="ORF">PRELSG_0108100</name>
</gene>
<evidence type="ECO:0000313" key="3">
    <source>
        <dbReference type="Proteomes" id="UP000220158"/>
    </source>
</evidence>
<keyword evidence="3" id="KW-1185">Reference proteome</keyword>
<organism evidence="2 3">
    <name type="scientific">Plasmodium relictum</name>
    <dbReference type="NCBI Taxonomy" id="85471"/>
    <lineage>
        <taxon>Eukaryota</taxon>
        <taxon>Sar</taxon>
        <taxon>Alveolata</taxon>
        <taxon>Apicomplexa</taxon>
        <taxon>Aconoidasida</taxon>
        <taxon>Haemosporida</taxon>
        <taxon>Plasmodiidae</taxon>
        <taxon>Plasmodium</taxon>
        <taxon>Plasmodium (Haemamoeba)</taxon>
    </lineage>
</organism>
<accession>A0A1J1H0D5</accession>
<dbReference type="Proteomes" id="UP000220158">
    <property type="component" value="Chromosome 1"/>
</dbReference>
<reference evidence="2 3" key="1">
    <citation type="submission" date="2015-04" db="EMBL/GenBank/DDBJ databases">
        <authorList>
            <consortium name="Pathogen Informatics"/>
        </authorList>
    </citation>
    <scope>NUCLEOTIDE SEQUENCE [LARGE SCALE GENOMIC DNA]</scope>
    <source>
        <strain evidence="2 3">SGS1</strain>
    </source>
</reference>
<feature type="region of interest" description="Disordered" evidence="1">
    <location>
        <begin position="2858"/>
        <end position="2951"/>
    </location>
</feature>